<feature type="region of interest" description="Disordered" evidence="1">
    <location>
        <begin position="231"/>
        <end position="250"/>
    </location>
</feature>
<dbReference type="Proteomes" id="UP000237822">
    <property type="component" value="Unassembled WGS sequence"/>
</dbReference>
<proteinExistence type="predicted"/>
<evidence type="ECO:0000313" key="3">
    <source>
        <dbReference type="EMBL" id="PRY61476.1"/>
    </source>
</evidence>
<sequence>MTAGFRIVLRDVGTWVYALLSMAAAVGATATRGEDVGTTLASVPSWLWLSGAVGAGLMAASVWGNCFAAELEANLHLAGVSARPRRVKIFVAMALVVALNTFVVVVVPVVAVTVAAGRGAGSLDLAEFALFLCTGFVSVCLGTAVGWGRSRTTALIWVVPMVVFPVLVYFGPRLSGRDLVLALSPTAAPLVMSPRAYSSPVESGISAAVLAMVALSTLAVLRARPLALRERTPHQDRGSGRSSGSEPSSRSRRVAPWAALVPVVVIAASPVFLERLPVWARYSTGVQEARGTSATATLARFLDLAAQGDWLAADSLTVRGQASAVLGGLPENFAQRTATAPLEMVSSANVASAEVMIRARGQVFFACMTHPRRQWMVVKVGVQRCD</sequence>
<keyword evidence="4" id="KW-1185">Reference proteome</keyword>
<evidence type="ECO:0000256" key="2">
    <source>
        <dbReference type="SAM" id="Phobius"/>
    </source>
</evidence>
<dbReference type="AlphaFoldDB" id="A0A2T0UU78"/>
<dbReference type="EMBL" id="PVTI01000005">
    <property type="protein sequence ID" value="PRY61476.1"/>
    <property type="molecule type" value="Genomic_DNA"/>
</dbReference>
<keyword evidence="2" id="KW-1133">Transmembrane helix</keyword>
<gene>
    <name evidence="3" type="ORF">BCF74_10532</name>
</gene>
<feature type="transmembrane region" description="Helical" evidence="2">
    <location>
        <begin position="46"/>
        <end position="68"/>
    </location>
</feature>
<keyword evidence="2" id="KW-0812">Transmembrane</keyword>
<reference evidence="3 4" key="1">
    <citation type="submission" date="2018-03" db="EMBL/GenBank/DDBJ databases">
        <title>Genomic Encyclopedia of Archaeal and Bacterial Type Strains, Phase II (KMG-II): from individual species to whole genera.</title>
        <authorList>
            <person name="Goeker M."/>
        </authorList>
    </citation>
    <scope>NUCLEOTIDE SEQUENCE [LARGE SCALE GENOMIC DNA]</scope>
    <source>
        <strain evidence="3 4">ATCC BAA-1496</strain>
    </source>
</reference>
<protein>
    <submittedName>
        <fullName evidence="3">Uncharacterized protein</fullName>
    </submittedName>
</protein>
<keyword evidence="2" id="KW-0472">Membrane</keyword>
<name>A0A2T0UU78_9MICO</name>
<organism evidence="3 4">
    <name type="scientific">Knoellia remsis</name>
    <dbReference type="NCBI Taxonomy" id="407159"/>
    <lineage>
        <taxon>Bacteria</taxon>
        <taxon>Bacillati</taxon>
        <taxon>Actinomycetota</taxon>
        <taxon>Actinomycetes</taxon>
        <taxon>Micrococcales</taxon>
        <taxon>Intrasporangiaceae</taxon>
        <taxon>Knoellia</taxon>
    </lineage>
</organism>
<comment type="caution">
    <text evidence="3">The sequence shown here is derived from an EMBL/GenBank/DDBJ whole genome shotgun (WGS) entry which is preliminary data.</text>
</comment>
<feature type="transmembrane region" description="Helical" evidence="2">
    <location>
        <begin position="154"/>
        <end position="171"/>
    </location>
</feature>
<feature type="transmembrane region" description="Helical" evidence="2">
    <location>
        <begin position="12"/>
        <end position="31"/>
    </location>
</feature>
<feature type="transmembrane region" description="Helical" evidence="2">
    <location>
        <begin position="128"/>
        <end position="147"/>
    </location>
</feature>
<feature type="transmembrane region" description="Helical" evidence="2">
    <location>
        <begin position="203"/>
        <end position="221"/>
    </location>
</feature>
<feature type="compositionally biased region" description="Low complexity" evidence="1">
    <location>
        <begin position="240"/>
        <end position="250"/>
    </location>
</feature>
<evidence type="ECO:0000313" key="4">
    <source>
        <dbReference type="Proteomes" id="UP000237822"/>
    </source>
</evidence>
<feature type="transmembrane region" description="Helical" evidence="2">
    <location>
        <begin position="89"/>
        <end position="116"/>
    </location>
</feature>
<accession>A0A2T0UU78</accession>
<evidence type="ECO:0000256" key="1">
    <source>
        <dbReference type="SAM" id="MobiDB-lite"/>
    </source>
</evidence>